<dbReference type="SUPFAM" id="SSF51126">
    <property type="entry name" value="Pectin lyase-like"/>
    <property type="match status" value="2"/>
</dbReference>
<reference evidence="9" key="1">
    <citation type="submission" date="2018-02" db="EMBL/GenBank/DDBJ databases">
        <authorList>
            <person name="Hausmann B."/>
        </authorList>
    </citation>
    <scope>NUCLEOTIDE SEQUENCE [LARGE SCALE GENOMIC DNA]</scope>
    <source>
        <strain evidence="9">Peat soil MAG SbA5</strain>
    </source>
</reference>
<protein>
    <submittedName>
        <fullName evidence="8">Endo-polygalacturonase/pectinesterase</fullName>
    </submittedName>
</protein>
<dbReference type="Proteomes" id="UP000239735">
    <property type="component" value="Unassembled WGS sequence"/>
</dbReference>
<dbReference type="GO" id="GO:0009279">
    <property type="term" value="C:cell outer membrane"/>
    <property type="evidence" value="ECO:0007669"/>
    <property type="project" value="TreeGrafter"/>
</dbReference>
<evidence type="ECO:0000256" key="4">
    <source>
        <dbReference type="ARBA" id="ARBA00023085"/>
    </source>
</evidence>
<feature type="domain" description="Pectinesterase catalytic" evidence="7">
    <location>
        <begin position="477"/>
        <end position="777"/>
    </location>
</feature>
<dbReference type="GO" id="GO:0030599">
    <property type="term" value="F:pectinesterase activity"/>
    <property type="evidence" value="ECO:0007669"/>
    <property type="project" value="InterPro"/>
</dbReference>
<dbReference type="InterPro" id="IPR011050">
    <property type="entry name" value="Pectin_lyase_fold/virulence"/>
</dbReference>
<feature type="chain" id="PRO_5014627723" evidence="6">
    <location>
        <begin position="22"/>
        <end position="792"/>
    </location>
</feature>
<dbReference type="PANTHER" id="PTHR31321:SF57">
    <property type="entry name" value="PECTINESTERASE 53-RELATED"/>
    <property type="match status" value="1"/>
</dbReference>
<dbReference type="GO" id="GO:0004650">
    <property type="term" value="F:polygalacturonase activity"/>
    <property type="evidence" value="ECO:0007669"/>
    <property type="project" value="InterPro"/>
</dbReference>
<evidence type="ECO:0000256" key="5">
    <source>
        <dbReference type="ARBA" id="ARBA00023295"/>
    </source>
</evidence>
<proteinExistence type="inferred from homology"/>
<keyword evidence="6" id="KW-0732">Signal</keyword>
<evidence type="ECO:0000256" key="6">
    <source>
        <dbReference type="SAM" id="SignalP"/>
    </source>
</evidence>
<organism evidence="8 9">
    <name type="scientific">Candidatus Sulfuritelmatomonas gaucii</name>
    <dbReference type="NCBI Taxonomy" id="2043161"/>
    <lineage>
        <taxon>Bacteria</taxon>
        <taxon>Pseudomonadati</taxon>
        <taxon>Acidobacteriota</taxon>
        <taxon>Terriglobia</taxon>
        <taxon>Terriglobales</taxon>
        <taxon>Acidobacteriaceae</taxon>
        <taxon>Candidatus Sulfuritelmatomonas</taxon>
    </lineage>
</organism>
<dbReference type="AlphaFoldDB" id="A0A2N9LPR2"/>
<name>A0A2N9LPR2_9BACT</name>
<dbReference type="GO" id="GO:0005975">
    <property type="term" value="P:carbohydrate metabolic process"/>
    <property type="evidence" value="ECO:0007669"/>
    <property type="project" value="InterPro"/>
</dbReference>
<evidence type="ECO:0000259" key="7">
    <source>
        <dbReference type="Pfam" id="PF01095"/>
    </source>
</evidence>
<dbReference type="PROSITE" id="PS00502">
    <property type="entry name" value="POLYGALACTURONASE"/>
    <property type="match status" value="1"/>
</dbReference>
<evidence type="ECO:0000256" key="3">
    <source>
        <dbReference type="ARBA" id="ARBA00022801"/>
    </source>
</evidence>
<dbReference type="PANTHER" id="PTHR31321">
    <property type="entry name" value="ACYL-COA THIOESTER HYDROLASE YBHC-RELATED"/>
    <property type="match status" value="1"/>
</dbReference>
<dbReference type="GO" id="GO:0042545">
    <property type="term" value="P:cell wall modification"/>
    <property type="evidence" value="ECO:0007669"/>
    <property type="project" value="InterPro"/>
</dbReference>
<dbReference type="OrthoDB" id="107371at2"/>
<evidence type="ECO:0000313" key="9">
    <source>
        <dbReference type="Proteomes" id="UP000239735"/>
    </source>
</evidence>
<feature type="signal peptide" evidence="6">
    <location>
        <begin position="1"/>
        <end position="21"/>
    </location>
</feature>
<keyword evidence="4" id="KW-0063">Aspartyl esterase</keyword>
<sequence length="792" mass="85766">MLSRSLGSLSISLFVGLPLMAQDTRTVIEPKIPPACVTLQADIAAHNGVISDADEKKQSTARIQDALDHCSSGQAVVLRAHGKKNVLLTGPLTLRDGVTLVVDKNTALVASRDPRVYDLTPGGCGIVSRRGHGCKPLISGDDIKNAGIMGEGSIDARGGATILGQDATWWDLAHEAKVKDEQQSVPSMIAIRHAENFTLYQITLRNSPGFHVSVNQTDGFTAWGVKIMTPKTARNTDGIDPGSSRNITIAYSYIHTGDDDVCLKPSGAGAVSNMSVIHNHFYTGHGMSIGSGTFGGVDHLFVDDLTIDGADNGLRIKSDRSRGGLVHQVVYRNVCIRNVPNPLVFTPHYTTFTGDRLPIYQDITLENVHILTPGAYTFYGLDADPGHKLQIRLDNVFADEQKESLFYDQDADITVGPHAGNLEPKGDDVTITRAPAANSESAPGQPLACDARFVPFPEDKTAPEMAGKIPPEDKTFYVAADGTGDYYSIQRALDMAPKTGGAVLSVSPGVYREILTVDKPDITIRSANPDASKTIVVDDRSAGQNGGTLHSATVNVTGDNFFAENITFQNDFNHTHEQTPQGSQALALLVTGDRVIFHNVRLLGNQDTVYLGTRCGSDRQDCVPTRQYFSDCYVEGNVDFIFGDSKAVFENCELHSTPHGGGYITAQAKHYPAEDSGFVFDHCKITADPGVTGPVYLGRPWRPYATVIFMHTEMGDKIDPAGWHEWHPGQTHSLDTANYAEFDSTGPGAHHDARDPHTHFLTPEQAAQYEPKTFLRGTDNWDPTKLPTPPAQ</sequence>
<evidence type="ECO:0000256" key="2">
    <source>
        <dbReference type="ARBA" id="ARBA00008891"/>
    </source>
</evidence>
<comment type="similarity">
    <text evidence="1">Belongs to the glycosyl hydrolase 28 family.</text>
</comment>
<dbReference type="Pfam" id="PF00295">
    <property type="entry name" value="Glyco_hydro_28"/>
    <property type="match status" value="1"/>
</dbReference>
<dbReference type="InterPro" id="IPR000070">
    <property type="entry name" value="Pectinesterase_cat"/>
</dbReference>
<accession>A0A2N9LPR2</accession>
<dbReference type="InterPro" id="IPR012334">
    <property type="entry name" value="Pectin_lyas_fold"/>
</dbReference>
<evidence type="ECO:0000256" key="1">
    <source>
        <dbReference type="ARBA" id="ARBA00008834"/>
    </source>
</evidence>
<dbReference type="Gene3D" id="2.160.20.10">
    <property type="entry name" value="Single-stranded right-handed beta-helix, Pectin lyase-like"/>
    <property type="match status" value="2"/>
</dbReference>
<dbReference type="EMBL" id="OKRB01000107">
    <property type="protein sequence ID" value="SPE25230.1"/>
    <property type="molecule type" value="Genomic_DNA"/>
</dbReference>
<dbReference type="InterPro" id="IPR000743">
    <property type="entry name" value="Glyco_hydro_28"/>
</dbReference>
<comment type="similarity">
    <text evidence="2">Belongs to the pectinesterase family.</text>
</comment>
<evidence type="ECO:0000313" key="8">
    <source>
        <dbReference type="EMBL" id="SPE25230.1"/>
    </source>
</evidence>
<keyword evidence="3" id="KW-0378">Hydrolase</keyword>
<gene>
    <name evidence="8" type="ORF">SBA5_490016</name>
</gene>
<dbReference type="Pfam" id="PF01095">
    <property type="entry name" value="Pectinesterase"/>
    <property type="match status" value="1"/>
</dbReference>
<keyword evidence="5" id="KW-0326">Glycosidase</keyword>